<evidence type="ECO:0000313" key="3">
    <source>
        <dbReference type="Proteomes" id="UP000324222"/>
    </source>
</evidence>
<comment type="caution">
    <text evidence="2">The sequence shown here is derived from an EMBL/GenBank/DDBJ whole genome shotgun (WGS) entry which is preliminary data.</text>
</comment>
<accession>A0A5B7EAP1</accession>
<organism evidence="2 3">
    <name type="scientific">Portunus trituberculatus</name>
    <name type="common">Swimming crab</name>
    <name type="synonym">Neptunus trituberculatus</name>
    <dbReference type="NCBI Taxonomy" id="210409"/>
    <lineage>
        <taxon>Eukaryota</taxon>
        <taxon>Metazoa</taxon>
        <taxon>Ecdysozoa</taxon>
        <taxon>Arthropoda</taxon>
        <taxon>Crustacea</taxon>
        <taxon>Multicrustacea</taxon>
        <taxon>Malacostraca</taxon>
        <taxon>Eumalacostraca</taxon>
        <taxon>Eucarida</taxon>
        <taxon>Decapoda</taxon>
        <taxon>Pleocyemata</taxon>
        <taxon>Brachyura</taxon>
        <taxon>Eubrachyura</taxon>
        <taxon>Portunoidea</taxon>
        <taxon>Portunidae</taxon>
        <taxon>Portuninae</taxon>
        <taxon>Portunus</taxon>
    </lineage>
</organism>
<keyword evidence="3" id="KW-1185">Reference proteome</keyword>
<dbReference type="EMBL" id="VSRR010002255">
    <property type="protein sequence ID" value="MPC30437.1"/>
    <property type="molecule type" value="Genomic_DNA"/>
</dbReference>
<proteinExistence type="predicted"/>
<dbReference type="AlphaFoldDB" id="A0A5B7EAP1"/>
<dbReference type="Proteomes" id="UP000324222">
    <property type="component" value="Unassembled WGS sequence"/>
</dbReference>
<gene>
    <name evidence="2" type="ORF">E2C01_023702</name>
</gene>
<evidence type="ECO:0000313" key="2">
    <source>
        <dbReference type="EMBL" id="MPC30437.1"/>
    </source>
</evidence>
<reference evidence="2 3" key="1">
    <citation type="submission" date="2019-05" db="EMBL/GenBank/DDBJ databases">
        <title>Another draft genome of Portunus trituberculatus and its Hox gene families provides insights of decapod evolution.</title>
        <authorList>
            <person name="Jeong J.-H."/>
            <person name="Song I."/>
            <person name="Kim S."/>
            <person name="Choi T."/>
            <person name="Kim D."/>
            <person name="Ryu S."/>
            <person name="Kim W."/>
        </authorList>
    </citation>
    <scope>NUCLEOTIDE SEQUENCE [LARGE SCALE GENOMIC DNA]</scope>
    <source>
        <tissue evidence="2">Muscle</tissue>
    </source>
</reference>
<sequence length="79" mass="8817">MTAMTGTHDDPGMSHKRKMLPMAVETAQQELPTVRMKRRPTRSSSEEQATVEKSRATPSSTVHVEAFICTPALRKKYTA</sequence>
<evidence type="ECO:0000256" key="1">
    <source>
        <dbReference type="SAM" id="MobiDB-lite"/>
    </source>
</evidence>
<feature type="region of interest" description="Disordered" evidence="1">
    <location>
        <begin position="27"/>
        <end position="61"/>
    </location>
</feature>
<protein>
    <submittedName>
        <fullName evidence="2">Uncharacterized protein</fullName>
    </submittedName>
</protein>
<name>A0A5B7EAP1_PORTR</name>